<accession>I7JDM5</accession>
<dbReference type="Pfam" id="PF00090">
    <property type="entry name" value="TSP_1"/>
    <property type="match status" value="3"/>
</dbReference>
<sequence length="856" mass="95843">MQLDLLLLVDESSSIKEHQWEELVPFIKEIVTSLDIGYKRVRLSLVTFGSAIRNLISFTDSGSKSKLLALRDIEKLWTSKAKNSLTYTGLALTFAREVTFRIGSRNKVPKAIILITDGASSDPELTSQVAGQLRSEGISILVVGVGKASKSECRHIAGCHESHGPCPTFIDTNWTQLQHILGGLMKQVCNSNPRDAICKETWSIWSKCSAKCGKGVRTKQLLQLETLKSETVGDHGRRGRSCDEQFVDYDPVNEICEASVCSIDAKASEWSEWSECSVDCGLGVKIRYRSLMQKEEGHGKSIEELGIKMIDKVDCMLKECAKDAGCGIFGQWSECKQSCGPEIRRRKRTFFDDPPASNGGKSCAEQGLSEVDEEDCGNSTCPKNYIGQWSEWSDCEGSKRYRKRIGYEGNEKTLIISGIPTAVLQTDECNDKYHNHSHKNDIDPVPIGPETDDASDDGNNEAYNDLKFEKSTTNGDYNYTAGKEHAVNEHKELERIDDEDDDRNPTNNSHDVGMITHGTYNDTKFEKSTTNGDYNYTAGKEHAVNEHKELERIDDEDDDRNPTNNSHDVGMIAHGTYNDPKFEKSTTNGDYNYTAGKEHAVNEHKELERIDDEDDDRNPTNNSHDVGMIAHGTYNDPKFEKSTTNGDYNYTAGKEHAVNEHKELERIDDEDDDRNPTNNSYDENPYEFAYGETPPTTIAYETAPQSPEQHAYSAANDRSTVDGINDLKQKRNTHQSTQSVLSSYKSEAADVKEYSSINGGEILSGNDSKKGNNKHNSDEKHDKDYNYTDYKIAGGIIGAAALLGSSGYVYFRRKQTTPIEGREVVNYRESGTMEYDNEEERFTVTEMDDTLWGETT</sequence>
<feature type="region of interest" description="Disordered" evidence="3">
    <location>
        <begin position="608"/>
        <end position="692"/>
    </location>
</feature>
<dbReference type="VEuPathDB" id="PiroplasmaDB:BmR1_04g08640"/>
<evidence type="ECO:0000256" key="2">
    <source>
        <dbReference type="ARBA" id="ARBA00022475"/>
    </source>
</evidence>
<keyword evidence="6" id="KW-1185">Reference proteome</keyword>
<feature type="compositionally biased region" description="Acidic residues" evidence="3">
    <location>
        <begin position="450"/>
        <end position="459"/>
    </location>
</feature>
<dbReference type="Gene3D" id="2.20.100.10">
    <property type="entry name" value="Thrombospondin type-1 (TSP1) repeat"/>
    <property type="match status" value="2"/>
</dbReference>
<dbReference type="RefSeq" id="XP_012650313.1">
    <property type="nucleotide sequence ID" value="XM_012794859.1"/>
</dbReference>
<dbReference type="EMBL" id="LN871599">
    <property type="protein sequence ID" value="CCF75905.1"/>
    <property type="molecule type" value="Genomic_DNA"/>
</dbReference>
<proteinExistence type="predicted"/>
<dbReference type="KEGG" id="bmic:BmR1_04g08640"/>
<dbReference type="PANTHER" id="PTHR24020">
    <property type="entry name" value="COLLAGEN ALPHA"/>
    <property type="match status" value="1"/>
</dbReference>
<organism evidence="5 6">
    <name type="scientific">Babesia microti (strain RI)</name>
    <dbReference type="NCBI Taxonomy" id="1133968"/>
    <lineage>
        <taxon>Eukaryota</taxon>
        <taxon>Sar</taxon>
        <taxon>Alveolata</taxon>
        <taxon>Apicomplexa</taxon>
        <taxon>Aconoidasida</taxon>
        <taxon>Piroplasmida</taxon>
        <taxon>Babesiidae</taxon>
        <taxon>Babesia</taxon>
    </lineage>
</organism>
<reference evidence="5 6" key="2">
    <citation type="journal article" date="2013" name="PLoS ONE">
        <title>Whole genome mapping and re-organization of the nuclear and mitochondrial genomes of Babesia microti isolates.</title>
        <authorList>
            <person name="Cornillot E."/>
            <person name="Dassouli A."/>
            <person name="Garg A."/>
            <person name="Pachikara N."/>
            <person name="Randazzo S."/>
            <person name="Depoix D."/>
            <person name="Carcy B."/>
            <person name="Delbecq S."/>
            <person name="Frutos R."/>
            <person name="Silva J.C."/>
            <person name="Sutton R."/>
            <person name="Krause P.J."/>
            <person name="Mamoun C.B."/>
        </authorList>
    </citation>
    <scope>NUCLEOTIDE SEQUENCE [LARGE SCALE GENOMIC DNA]</scope>
    <source>
        <strain evidence="5 6">RI</strain>
    </source>
</reference>
<feature type="compositionally biased region" description="Basic and acidic residues" evidence="3">
    <location>
        <begin position="767"/>
        <end position="783"/>
    </location>
</feature>
<dbReference type="InterPro" id="IPR036383">
    <property type="entry name" value="TSP1_rpt_sf"/>
</dbReference>
<dbReference type="GO" id="GO:0005886">
    <property type="term" value="C:plasma membrane"/>
    <property type="evidence" value="ECO:0007669"/>
    <property type="project" value="UniProtKB-SubCell"/>
</dbReference>
<dbReference type="SMART" id="SM00327">
    <property type="entry name" value="VWA"/>
    <property type="match status" value="1"/>
</dbReference>
<name>I7JDM5_BABMR</name>
<evidence type="ECO:0000259" key="4">
    <source>
        <dbReference type="PROSITE" id="PS50234"/>
    </source>
</evidence>
<comment type="subcellular location">
    <subcellularLocation>
        <location evidence="1">Cell membrane</location>
    </subcellularLocation>
</comment>
<dbReference type="Gene3D" id="3.40.50.410">
    <property type="entry name" value="von Willebrand factor, type A domain"/>
    <property type="match status" value="1"/>
</dbReference>
<dbReference type="PROSITE" id="PS50092">
    <property type="entry name" value="TSP1"/>
    <property type="match status" value="2"/>
</dbReference>
<evidence type="ECO:0000256" key="1">
    <source>
        <dbReference type="ARBA" id="ARBA00004236"/>
    </source>
</evidence>
<feature type="region of interest" description="Disordered" evidence="3">
    <location>
        <begin position="434"/>
        <end position="526"/>
    </location>
</feature>
<dbReference type="InterPro" id="IPR036465">
    <property type="entry name" value="vWFA_dom_sf"/>
</dbReference>
<dbReference type="AlphaFoldDB" id="I7JDM5"/>
<dbReference type="Pfam" id="PF00092">
    <property type="entry name" value="VWA"/>
    <property type="match status" value="1"/>
</dbReference>
<dbReference type="InterPro" id="IPR000884">
    <property type="entry name" value="TSP1_rpt"/>
</dbReference>
<evidence type="ECO:0000256" key="3">
    <source>
        <dbReference type="SAM" id="MobiDB-lite"/>
    </source>
</evidence>
<keyword evidence="2" id="KW-1003">Cell membrane</keyword>
<dbReference type="SUPFAM" id="SSF53300">
    <property type="entry name" value="vWA-like"/>
    <property type="match status" value="1"/>
</dbReference>
<feature type="region of interest" description="Disordered" evidence="3">
    <location>
        <begin position="728"/>
        <end position="783"/>
    </location>
</feature>
<protein>
    <submittedName>
        <fullName evidence="5">Thrombospondin-related anonymous protein</fullName>
    </submittedName>
</protein>
<evidence type="ECO:0000313" key="6">
    <source>
        <dbReference type="Proteomes" id="UP000002899"/>
    </source>
</evidence>
<reference evidence="5 6" key="3">
    <citation type="journal article" date="2016" name="Sci. Rep.">
        <title>Genome-wide diversity and gene expression profiling of Babesia microti isolates identify polymorphic genes that mediate host-pathogen interactions.</title>
        <authorList>
            <person name="Silva J.C."/>
            <person name="Cornillot E."/>
            <person name="McCracken C."/>
            <person name="Usmani-Brown S."/>
            <person name="Dwivedi A."/>
            <person name="Ifeonu O.O."/>
            <person name="Crabtree J."/>
            <person name="Gotia H.T."/>
            <person name="Virji A.Z."/>
            <person name="Reynes C."/>
            <person name="Colinge J."/>
            <person name="Kumar V."/>
            <person name="Lawres L."/>
            <person name="Pazzi J.E."/>
            <person name="Pablo J.V."/>
            <person name="Hung C."/>
            <person name="Brancato J."/>
            <person name="Kumari P."/>
            <person name="Orvis J."/>
            <person name="Tretina K."/>
            <person name="Chibucos M."/>
            <person name="Ott S."/>
            <person name="Sadzewicz L."/>
            <person name="Sengamalay N."/>
            <person name="Shetty A.C."/>
            <person name="Su Q."/>
            <person name="Tallon L."/>
            <person name="Fraser C.M."/>
            <person name="Frutos R."/>
            <person name="Molina D.M."/>
            <person name="Krause P.J."/>
            <person name="Ben Mamoun C."/>
        </authorList>
    </citation>
    <scope>NUCLEOTIDE SEQUENCE [LARGE SCALE GENOMIC DNA]</scope>
    <source>
        <strain evidence="5 6">RI</strain>
    </source>
</reference>
<dbReference type="SMART" id="SM00209">
    <property type="entry name" value="TSP1"/>
    <property type="match status" value="3"/>
</dbReference>
<dbReference type="GeneID" id="24426358"/>
<feature type="compositionally biased region" description="Basic and acidic residues" evidence="3">
    <location>
        <begin position="482"/>
        <end position="494"/>
    </location>
</feature>
<dbReference type="SUPFAM" id="SSF82895">
    <property type="entry name" value="TSP-1 type 1 repeat"/>
    <property type="match status" value="3"/>
</dbReference>
<dbReference type="OrthoDB" id="372508at2759"/>
<feature type="region of interest" description="Disordered" evidence="3">
    <location>
        <begin position="551"/>
        <end position="586"/>
    </location>
</feature>
<feature type="compositionally biased region" description="Basic and acidic residues" evidence="3">
    <location>
        <begin position="653"/>
        <end position="665"/>
    </location>
</feature>
<keyword evidence="2" id="KW-0472">Membrane</keyword>
<dbReference type="InterPro" id="IPR002035">
    <property type="entry name" value="VWF_A"/>
</dbReference>
<feature type="domain" description="VWFA" evidence="4">
    <location>
        <begin position="4"/>
        <end position="188"/>
    </location>
</feature>
<feature type="compositionally biased region" description="Polar residues" evidence="3">
    <location>
        <begin position="734"/>
        <end position="745"/>
    </location>
</feature>
<feature type="region of interest" description="Disordered" evidence="3">
    <location>
        <begin position="697"/>
        <end position="716"/>
    </location>
</feature>
<dbReference type="PANTHER" id="PTHR24020:SF84">
    <property type="entry name" value="VWFA DOMAIN-CONTAINING PROTEIN"/>
    <property type="match status" value="1"/>
</dbReference>
<evidence type="ECO:0000313" key="5">
    <source>
        <dbReference type="EMBL" id="CCF75905.1"/>
    </source>
</evidence>
<reference evidence="5 6" key="1">
    <citation type="journal article" date="2012" name="Nucleic Acids Res.">
        <title>Sequencing of the smallest Apicomplexan genome from the human pathogen Babesia microti.</title>
        <authorList>
            <person name="Cornillot E."/>
            <person name="Hadj-Kaddour K."/>
            <person name="Dassouli A."/>
            <person name="Noel B."/>
            <person name="Ranwez V."/>
            <person name="Vacherie B."/>
            <person name="Augagneur Y."/>
            <person name="Bres V."/>
            <person name="Duclos A."/>
            <person name="Randazzo S."/>
            <person name="Carcy B."/>
            <person name="Debierre-Grockiego F."/>
            <person name="Delbecq S."/>
            <person name="Moubri-Menage K."/>
            <person name="Shams-Eldin H."/>
            <person name="Usmani-Brown S."/>
            <person name="Bringaud F."/>
            <person name="Wincker P."/>
            <person name="Vivares C.P."/>
            <person name="Schwarz R.T."/>
            <person name="Schetters T.P."/>
            <person name="Krause P.J."/>
            <person name="Gorenflot A."/>
            <person name="Berry V."/>
            <person name="Barbe V."/>
            <person name="Ben Mamoun C."/>
        </authorList>
    </citation>
    <scope>NUCLEOTIDE SEQUENCE [LARGE SCALE GENOMIC DNA]</scope>
    <source>
        <strain evidence="5 6">RI</strain>
    </source>
</reference>
<dbReference type="InterPro" id="IPR050525">
    <property type="entry name" value="ECM_Assembly_Org"/>
</dbReference>
<dbReference type="PROSITE" id="PS50234">
    <property type="entry name" value="VWFA"/>
    <property type="match status" value="1"/>
</dbReference>
<dbReference type="Proteomes" id="UP000002899">
    <property type="component" value="Chromosome IV"/>
</dbReference>
<gene>
    <name evidence="5" type="ORF">BmR1_04g08640</name>
</gene>